<gene>
    <name evidence="9" type="primary">LOC100373141</name>
</gene>
<evidence type="ECO:0000256" key="3">
    <source>
        <dbReference type="ARBA" id="ARBA00022771"/>
    </source>
</evidence>
<reference evidence="9" key="1">
    <citation type="submission" date="2025-08" db="UniProtKB">
        <authorList>
            <consortium name="RefSeq"/>
        </authorList>
    </citation>
    <scope>IDENTIFICATION</scope>
    <source>
        <tissue evidence="9">Testes</tissue>
    </source>
</reference>
<dbReference type="Proteomes" id="UP000694865">
    <property type="component" value="Unplaced"/>
</dbReference>
<keyword evidence="8" id="KW-1185">Reference proteome</keyword>
<protein>
    <submittedName>
        <fullName evidence="9">ADP-ribosylation factor GTPase-activating protein 2-like isoform X2</fullName>
    </submittedName>
</protein>
<feature type="domain" description="Arf-GAP" evidence="7">
    <location>
        <begin position="10"/>
        <end position="117"/>
    </location>
</feature>
<evidence type="ECO:0000256" key="2">
    <source>
        <dbReference type="ARBA" id="ARBA00022723"/>
    </source>
</evidence>
<feature type="compositionally biased region" description="Basic and acidic residues" evidence="6">
    <location>
        <begin position="306"/>
        <end position="323"/>
    </location>
</feature>
<accession>A0ABM0MU66</accession>
<dbReference type="Pfam" id="PF01412">
    <property type="entry name" value="ArfGap"/>
    <property type="match status" value="1"/>
</dbReference>
<feature type="compositionally biased region" description="Basic and acidic residues" evidence="6">
    <location>
        <begin position="274"/>
        <end position="288"/>
    </location>
</feature>
<dbReference type="InterPro" id="IPR037278">
    <property type="entry name" value="ARFGAP/RecO"/>
</dbReference>
<evidence type="ECO:0000313" key="9">
    <source>
        <dbReference type="RefSeq" id="XP_006823557.1"/>
    </source>
</evidence>
<proteinExistence type="predicted"/>
<dbReference type="PROSITE" id="PS50115">
    <property type="entry name" value="ARFGAP"/>
    <property type="match status" value="1"/>
</dbReference>
<evidence type="ECO:0000256" key="4">
    <source>
        <dbReference type="ARBA" id="ARBA00022833"/>
    </source>
</evidence>
<dbReference type="PANTHER" id="PTHR45686:SF4">
    <property type="entry name" value="ADP-RIBOSYLATION FACTOR GTPASE ACTIVATING PROTEIN 3, ISOFORM H"/>
    <property type="match status" value="1"/>
</dbReference>
<dbReference type="SMART" id="SM00105">
    <property type="entry name" value="ArfGap"/>
    <property type="match status" value="1"/>
</dbReference>
<dbReference type="GeneID" id="100373141"/>
<dbReference type="SUPFAM" id="SSF57863">
    <property type="entry name" value="ArfGap/RecO-like zinc finger"/>
    <property type="match status" value="1"/>
</dbReference>
<dbReference type="InterPro" id="IPR001164">
    <property type="entry name" value="ArfGAP_dom"/>
</dbReference>
<sequence>MAEPTKTDIQAIFKRLRGVQTNKICFDCRAKNPTWASVTYGVFLCIDCSATHRSLGVHVSFIRSTQLDTSWTWPQLRAMQVGGNANAIGFFRQHGCNTNDTNAKYHSRAAQLYKDKLKKLGNDAMRKYGAQLHIDGVGSQSPVVKEVDFWKEHTEPEQPVEPMIPENDEVEDNGSSIALSRPIAIKNGNGLARAANLSPGKDEGSDVDQRAPNVEAALSMSPTTAMAKAEPRKSTIGQRKPASAKKGLGTRKGVGAQKVKIDFDAIESQALKEDMKRHEAATKPKSQDEINAEAASMRLAYQDLSLQKKKEEDKLKSADPKKAQQMERLGMGFSGRGGVSHSALCDMSTIEQVNPVQSERLSYNRRTDILEEYDIGFTSRGPPRYSDTPFDRSVDDSKDGWDKIETPTTSSVLSILEEAEKEKEQKTRSKNKDYEPSSAAPGSDAQKKFGNAKSISSDQFFGGESSYETRANLSRFEGSASISSSDYFGDGRSQTPSSYSATAGGFSDIKDGMKEGVVQVAGKLSRLANGVMTSIQDRYGNS</sequence>
<evidence type="ECO:0000313" key="8">
    <source>
        <dbReference type="Proteomes" id="UP000694865"/>
    </source>
</evidence>
<feature type="compositionally biased region" description="Basic and acidic residues" evidence="6">
    <location>
        <begin position="418"/>
        <end position="435"/>
    </location>
</feature>
<evidence type="ECO:0000256" key="1">
    <source>
        <dbReference type="ARBA" id="ARBA00022468"/>
    </source>
</evidence>
<feature type="compositionally biased region" description="Basic and acidic residues" evidence="6">
    <location>
        <begin position="389"/>
        <end position="405"/>
    </location>
</feature>
<evidence type="ECO:0000259" key="7">
    <source>
        <dbReference type="PROSITE" id="PS50115"/>
    </source>
</evidence>
<feature type="region of interest" description="Disordered" evidence="6">
    <location>
        <begin position="481"/>
        <end position="509"/>
    </location>
</feature>
<dbReference type="Gene3D" id="1.10.220.150">
    <property type="entry name" value="Arf GTPase activating protein"/>
    <property type="match status" value="1"/>
</dbReference>
<dbReference type="InterPro" id="IPR038508">
    <property type="entry name" value="ArfGAP_dom_sf"/>
</dbReference>
<feature type="region of interest" description="Disordered" evidence="6">
    <location>
        <begin position="372"/>
        <end position="451"/>
    </location>
</feature>
<keyword evidence="2" id="KW-0479">Metal-binding</keyword>
<evidence type="ECO:0000256" key="6">
    <source>
        <dbReference type="SAM" id="MobiDB-lite"/>
    </source>
</evidence>
<keyword evidence="3 5" id="KW-0863">Zinc-finger</keyword>
<organism evidence="8 9">
    <name type="scientific">Saccoglossus kowalevskii</name>
    <name type="common">Acorn worm</name>
    <dbReference type="NCBI Taxonomy" id="10224"/>
    <lineage>
        <taxon>Eukaryota</taxon>
        <taxon>Metazoa</taxon>
        <taxon>Hemichordata</taxon>
        <taxon>Enteropneusta</taxon>
        <taxon>Harrimaniidae</taxon>
        <taxon>Saccoglossus</taxon>
    </lineage>
</organism>
<dbReference type="PRINTS" id="PR00405">
    <property type="entry name" value="REVINTRACTNG"/>
</dbReference>
<keyword evidence="4" id="KW-0862">Zinc</keyword>
<name>A0ABM0MU66_SACKO</name>
<feature type="region of interest" description="Disordered" evidence="6">
    <location>
        <begin position="219"/>
        <end position="253"/>
    </location>
</feature>
<dbReference type="PANTHER" id="PTHR45686">
    <property type="entry name" value="ADP-RIBOSYLATION FACTOR GTPASE ACTIVATING PROTEIN 3, ISOFORM H-RELATED"/>
    <property type="match status" value="1"/>
</dbReference>
<keyword evidence="1" id="KW-0343">GTPase activation</keyword>
<feature type="compositionally biased region" description="Polar residues" evidence="6">
    <location>
        <begin position="481"/>
        <end position="501"/>
    </location>
</feature>
<evidence type="ECO:0000256" key="5">
    <source>
        <dbReference type="PROSITE-ProRule" id="PRU00288"/>
    </source>
</evidence>
<feature type="region of interest" description="Disordered" evidence="6">
    <location>
        <begin position="304"/>
        <end position="323"/>
    </location>
</feature>
<feature type="region of interest" description="Disordered" evidence="6">
    <location>
        <begin position="274"/>
        <end position="296"/>
    </location>
</feature>
<dbReference type="RefSeq" id="XP_006823557.1">
    <property type="nucleotide sequence ID" value="XM_006823494.1"/>
</dbReference>